<evidence type="ECO:0000256" key="3">
    <source>
        <dbReference type="ARBA" id="ARBA00023163"/>
    </source>
</evidence>
<accession>X1H4W6</accession>
<dbReference type="AlphaFoldDB" id="X1H4W6"/>
<dbReference type="FunFam" id="3.40.50.2300:FF:000018">
    <property type="entry name" value="DNA-binding transcriptional regulator NtrC"/>
    <property type="match status" value="1"/>
</dbReference>
<feature type="domain" description="Response regulatory" evidence="4">
    <location>
        <begin position="7"/>
        <end position="121"/>
    </location>
</feature>
<keyword evidence="3" id="KW-0804">Transcription</keyword>
<dbReference type="PANTHER" id="PTHR44591:SF3">
    <property type="entry name" value="RESPONSE REGULATORY DOMAIN-CONTAINING PROTEIN"/>
    <property type="match status" value="1"/>
</dbReference>
<dbReference type="PROSITE" id="PS50110">
    <property type="entry name" value="RESPONSE_REGULATORY"/>
    <property type="match status" value="1"/>
</dbReference>
<organism evidence="5">
    <name type="scientific">marine sediment metagenome</name>
    <dbReference type="NCBI Taxonomy" id="412755"/>
    <lineage>
        <taxon>unclassified sequences</taxon>
        <taxon>metagenomes</taxon>
        <taxon>ecological metagenomes</taxon>
    </lineage>
</organism>
<protein>
    <recommendedName>
        <fullName evidence="4">Response regulatory domain-containing protein</fullName>
    </recommendedName>
</protein>
<dbReference type="GO" id="GO:0000160">
    <property type="term" value="P:phosphorelay signal transduction system"/>
    <property type="evidence" value="ECO:0007669"/>
    <property type="project" value="InterPro"/>
</dbReference>
<dbReference type="InterPro" id="IPR050595">
    <property type="entry name" value="Bact_response_regulator"/>
</dbReference>
<evidence type="ECO:0000259" key="4">
    <source>
        <dbReference type="PROSITE" id="PS50110"/>
    </source>
</evidence>
<proteinExistence type="predicted"/>
<dbReference type="SMART" id="SM00448">
    <property type="entry name" value="REC"/>
    <property type="match status" value="1"/>
</dbReference>
<dbReference type="SUPFAM" id="SSF52172">
    <property type="entry name" value="CheY-like"/>
    <property type="match status" value="1"/>
</dbReference>
<feature type="non-terminal residue" evidence="5">
    <location>
        <position position="121"/>
    </location>
</feature>
<dbReference type="Pfam" id="PF00072">
    <property type="entry name" value="Response_reg"/>
    <property type="match status" value="1"/>
</dbReference>
<keyword evidence="1" id="KW-0597">Phosphoprotein</keyword>
<evidence type="ECO:0000256" key="1">
    <source>
        <dbReference type="ARBA" id="ARBA00022553"/>
    </source>
</evidence>
<dbReference type="CDD" id="cd00156">
    <property type="entry name" value="REC"/>
    <property type="match status" value="1"/>
</dbReference>
<dbReference type="InterPro" id="IPR011006">
    <property type="entry name" value="CheY-like_superfamily"/>
</dbReference>
<sequence>MANKRARILVVDDEAMVRRLLCQRLSREGYQCEEADGAEQALDGLKGSSIALVILDIKMPGKSGIELLPEIKAAYPDTAVMMATALTDVNIAIQCMKQGAYDYISKPFNLGEVVLSVEGVL</sequence>
<dbReference type="InterPro" id="IPR001789">
    <property type="entry name" value="Sig_transdc_resp-reg_receiver"/>
</dbReference>
<dbReference type="EMBL" id="BARU01008368">
    <property type="protein sequence ID" value="GAH40338.1"/>
    <property type="molecule type" value="Genomic_DNA"/>
</dbReference>
<name>X1H4W6_9ZZZZ</name>
<dbReference type="PANTHER" id="PTHR44591">
    <property type="entry name" value="STRESS RESPONSE REGULATOR PROTEIN 1"/>
    <property type="match status" value="1"/>
</dbReference>
<keyword evidence="2" id="KW-0805">Transcription regulation</keyword>
<gene>
    <name evidence="5" type="ORF">S03H2_16386</name>
</gene>
<comment type="caution">
    <text evidence="5">The sequence shown here is derived from an EMBL/GenBank/DDBJ whole genome shotgun (WGS) entry which is preliminary data.</text>
</comment>
<dbReference type="Gene3D" id="3.40.50.2300">
    <property type="match status" value="1"/>
</dbReference>
<reference evidence="5" key="1">
    <citation type="journal article" date="2014" name="Front. Microbiol.">
        <title>High frequency of phylogenetically diverse reductive dehalogenase-homologous genes in deep subseafloor sedimentary metagenomes.</title>
        <authorList>
            <person name="Kawai M."/>
            <person name="Futagami T."/>
            <person name="Toyoda A."/>
            <person name="Takaki Y."/>
            <person name="Nishi S."/>
            <person name="Hori S."/>
            <person name="Arai W."/>
            <person name="Tsubouchi T."/>
            <person name="Morono Y."/>
            <person name="Uchiyama I."/>
            <person name="Ito T."/>
            <person name="Fujiyama A."/>
            <person name="Inagaki F."/>
            <person name="Takami H."/>
        </authorList>
    </citation>
    <scope>NUCLEOTIDE SEQUENCE</scope>
    <source>
        <strain evidence="5">Expedition CK06-06</strain>
    </source>
</reference>
<evidence type="ECO:0000256" key="2">
    <source>
        <dbReference type="ARBA" id="ARBA00023015"/>
    </source>
</evidence>
<evidence type="ECO:0000313" key="5">
    <source>
        <dbReference type="EMBL" id="GAH40338.1"/>
    </source>
</evidence>